<evidence type="ECO:0000256" key="1">
    <source>
        <dbReference type="SAM" id="MobiDB-lite"/>
    </source>
</evidence>
<reference evidence="2" key="1">
    <citation type="submission" date="2023-08" db="EMBL/GenBank/DDBJ databases">
        <authorList>
            <person name="Chen Y."/>
            <person name="Shah S."/>
            <person name="Dougan E. K."/>
            <person name="Thang M."/>
            <person name="Chan C."/>
        </authorList>
    </citation>
    <scope>NUCLEOTIDE SEQUENCE</scope>
</reference>
<proteinExistence type="predicted"/>
<accession>A0AA36ND35</accession>
<protein>
    <submittedName>
        <fullName evidence="2">Uncharacterized protein</fullName>
    </submittedName>
</protein>
<evidence type="ECO:0000313" key="2">
    <source>
        <dbReference type="EMBL" id="CAJ1398946.1"/>
    </source>
</evidence>
<gene>
    <name evidence="2" type="ORF">EVOR1521_LOCUS22592</name>
</gene>
<dbReference type="EMBL" id="CAUJNA010003316">
    <property type="protein sequence ID" value="CAJ1398946.1"/>
    <property type="molecule type" value="Genomic_DNA"/>
</dbReference>
<sequence>MQALHIVVMALNFLHNDCSYVPLGQIRPLPNPSQRQMISHLARLVKAFGCRGDFPIPACGRRTIHLSARLSELTEFLNRSGAASAPYLHGVDIEGSAVLFDTSVAEELRPYRSLDASRLKLSGKGQWDPTPWLPIELVLAFREPESISIPASPLPGEVPDISREDRSQIIELARKWDSLGLLHLSVNPLPVDSSYQYVRIFNAYKSSEKDRQIGDRRGRNLAEGRIPGASRYLPTGPHLAALEINPSTSSLSVCMTDRSDFYHQLAVSPARAETNKLGPPIPSAALSGTNAYGSLLSRLGLREPREQSGDYLGSHSRARSCLIPEEVNVCFKAILQGDHLGGLVIDDYRPVGLIPASCRALAAAKSAYKAASLSGSDEKDIVDACQAKVAGAEIDSSPQNLDRGLCTVGAPREKRLALSALSLEVARLPATTDSLHQCLLGGWTSALLFRRPLMSILGTAFGLCPTGVSNQNEAKVVALPRPVAQELTLLAVLAPLAVSDLSATFGSTIYATDASDTKGGIVSAPCPVEAQRAMWRIDGRKGGYSRLLAKEEALLARCHFYYSDEPGRIASVPSPVRPLAQHWDFIEVCGGVGGVSKQMHNLGFVVGPVLDLSRSKEYDLGDDLVFEWLAHLLQSGNLSSFMVEPPCTTFSPAAYPALRSYTTPFGFDPTEPRTLLGNRLAFRALALLLVGRRTGAIGLLEQPRRSKMAWLRQWRQLLALPKVYETWTASCAFGSPHQKEFRFLSVNGDFHEVHRKCSRDHTHVRIEGSLTKGSAVYTEGLCRALALTFASHLRRTHHAHEAHRLDVGGLESLLVNEAALALPWRTVASWSWRGRSHINILEAAAVYRLLTHVARKGCKVRLVNLVDSHVALSAIGKGRSPSRGLTPILRRIAAVQLAAGLYPVFPFVPTRLNPGDAPTRDYEVPAPLPPAFPALLGSFPLSNKGDVQRQASRLPSGLPAGRPVEPATQKQRDGLLGSFRDWLTDQGVGYDSLILCPDPDTDGVNAVLIRYGRLLYQAGRPYTHYAETINAVAAARPRLRRALQQAWDLAFAWRKEEPPQHHSAMPWQILVACIVTAVLWGWPLVAGGIPAQICYDPSGATAASFAGGPEAP</sequence>
<name>A0AA36ND35_9DINO</name>
<comment type="caution">
    <text evidence="2">The sequence shown here is derived from an EMBL/GenBank/DDBJ whole genome shotgun (WGS) entry which is preliminary data.</text>
</comment>
<keyword evidence="3" id="KW-1185">Reference proteome</keyword>
<feature type="region of interest" description="Disordered" evidence="1">
    <location>
        <begin position="950"/>
        <end position="969"/>
    </location>
</feature>
<evidence type="ECO:0000313" key="3">
    <source>
        <dbReference type="Proteomes" id="UP001178507"/>
    </source>
</evidence>
<organism evidence="2 3">
    <name type="scientific">Effrenium voratum</name>
    <dbReference type="NCBI Taxonomy" id="2562239"/>
    <lineage>
        <taxon>Eukaryota</taxon>
        <taxon>Sar</taxon>
        <taxon>Alveolata</taxon>
        <taxon>Dinophyceae</taxon>
        <taxon>Suessiales</taxon>
        <taxon>Symbiodiniaceae</taxon>
        <taxon>Effrenium</taxon>
    </lineage>
</organism>
<dbReference type="Proteomes" id="UP001178507">
    <property type="component" value="Unassembled WGS sequence"/>
</dbReference>
<dbReference type="AlphaFoldDB" id="A0AA36ND35"/>